<dbReference type="InterPro" id="IPR053174">
    <property type="entry name" value="LpxI"/>
</dbReference>
<dbReference type="Proteomes" id="UP000253226">
    <property type="component" value="Unassembled WGS sequence"/>
</dbReference>
<dbReference type="Gene3D" id="3.40.50.20">
    <property type="match status" value="1"/>
</dbReference>
<dbReference type="InterPro" id="IPR043167">
    <property type="entry name" value="LpxI_C_sf"/>
</dbReference>
<dbReference type="InterPro" id="IPR041255">
    <property type="entry name" value="LpxI_N"/>
</dbReference>
<evidence type="ECO:0000259" key="2">
    <source>
        <dbReference type="Pfam" id="PF17930"/>
    </source>
</evidence>
<evidence type="ECO:0008006" key="5">
    <source>
        <dbReference type="Google" id="ProtNLM"/>
    </source>
</evidence>
<feature type="domain" description="LpxI N-terminal" evidence="2">
    <location>
        <begin position="11"/>
        <end position="140"/>
    </location>
</feature>
<gene>
    <name evidence="3" type="ORF">TH19_14070</name>
</gene>
<comment type="caution">
    <text evidence="3">The sequence shown here is derived from an EMBL/GenBank/DDBJ whole genome shotgun (WGS) entry which is preliminary data.</text>
</comment>
<dbReference type="EMBL" id="JPWF01000008">
    <property type="protein sequence ID" value="RCK36389.1"/>
    <property type="molecule type" value="Genomic_DNA"/>
</dbReference>
<name>A0A367W551_9PROT</name>
<sequence length="287" mass="29999">MTAPQDNPLPKLGIIAGGGALPARLASAAQTAGRAVFVVKLDGHANDADLDAYPNVTARLGAAAKILDAMRTNDCRDVVLAGKVKRPSFSAMRPDWRAAKLLMKVGMKALGDDGLLRLVGEELEREGFRLVGAHEILTDLAVPEGVLGKVSPDDQAMTDAKHGLGVARILGQADVGQGCVVQQGLVLALEAIEGTDEMVRRSAQYRRDGVGGVLVKSSKPQQDKRLDLPAIGLTTVDEAHQAGLRGIALLAGGTMIIDREAVIARADALGMFIIGLRDADGKDGHGV</sequence>
<dbReference type="Pfam" id="PF17930">
    <property type="entry name" value="LpxI_N"/>
    <property type="match status" value="1"/>
</dbReference>
<dbReference type="PANTHER" id="PTHR39962:SF1">
    <property type="entry name" value="LPXI FAMILY PROTEIN"/>
    <property type="match status" value="1"/>
</dbReference>
<dbReference type="Gene3D" id="3.40.140.80">
    <property type="match status" value="1"/>
</dbReference>
<reference evidence="3 4" key="1">
    <citation type="submission" date="2014-07" db="EMBL/GenBank/DDBJ databases">
        <title>Draft genome sequence of Thalassospira profundimaris 35.</title>
        <authorList>
            <person name="Lai Q."/>
            <person name="Shao Z."/>
        </authorList>
    </citation>
    <scope>NUCLEOTIDE SEQUENCE [LARGE SCALE GENOMIC DNA]</scope>
    <source>
        <strain evidence="3 4">35</strain>
    </source>
</reference>
<evidence type="ECO:0000313" key="4">
    <source>
        <dbReference type="Proteomes" id="UP000253226"/>
    </source>
</evidence>
<proteinExistence type="predicted"/>
<organism evidence="3 4">
    <name type="scientific">Thalassospira profundimaris</name>
    <dbReference type="NCBI Taxonomy" id="502049"/>
    <lineage>
        <taxon>Bacteria</taxon>
        <taxon>Pseudomonadati</taxon>
        <taxon>Pseudomonadota</taxon>
        <taxon>Alphaproteobacteria</taxon>
        <taxon>Rhodospirillales</taxon>
        <taxon>Thalassospiraceae</taxon>
        <taxon>Thalassospira</taxon>
    </lineage>
</organism>
<protein>
    <recommendedName>
        <fullName evidence="5">UDP-2,3-diacylglucosamine pyrophosphatase</fullName>
    </recommendedName>
</protein>
<evidence type="ECO:0000259" key="1">
    <source>
        <dbReference type="Pfam" id="PF06230"/>
    </source>
</evidence>
<dbReference type="InterPro" id="IPR010415">
    <property type="entry name" value="LpxI_C"/>
</dbReference>
<dbReference type="AlphaFoldDB" id="A0A367W551"/>
<evidence type="ECO:0000313" key="3">
    <source>
        <dbReference type="EMBL" id="RCK36389.1"/>
    </source>
</evidence>
<dbReference type="PANTHER" id="PTHR39962">
    <property type="entry name" value="BLL4848 PROTEIN"/>
    <property type="match status" value="1"/>
</dbReference>
<feature type="domain" description="LpxI C-terminal" evidence="1">
    <location>
        <begin position="143"/>
        <end position="274"/>
    </location>
</feature>
<dbReference type="RefSeq" id="WP_114102903.1">
    <property type="nucleotide sequence ID" value="NZ_JPWF01000008.1"/>
</dbReference>
<dbReference type="Pfam" id="PF06230">
    <property type="entry name" value="LpxI_C"/>
    <property type="match status" value="1"/>
</dbReference>
<accession>A0A367W551</accession>
<dbReference type="OrthoDB" id="9789836at2"/>